<dbReference type="InterPro" id="IPR011035">
    <property type="entry name" value="Ribosomal_bL25/Gln-tRNA_synth"/>
</dbReference>
<evidence type="ECO:0000256" key="11">
    <source>
        <dbReference type="RuleBase" id="RU363037"/>
    </source>
</evidence>
<keyword evidence="7 11" id="KW-0030">Aminoacyl-tRNA synthetase</keyword>
<dbReference type="FunFam" id="1.10.10.2420:FF:000001">
    <property type="entry name" value="Glutamine--tRNA ligase cytoplasmic"/>
    <property type="match status" value="1"/>
</dbReference>
<dbReference type="FunFam" id="2.40.240.10:FF:000008">
    <property type="entry name" value="probable glutamine--tRNA ligase"/>
    <property type="match status" value="1"/>
</dbReference>
<feature type="region of interest" description="Disordered" evidence="12">
    <location>
        <begin position="180"/>
        <end position="225"/>
    </location>
</feature>
<dbReference type="FunFam" id="3.90.800.10:FF:000001">
    <property type="entry name" value="Glutamine--tRNA ligase"/>
    <property type="match status" value="1"/>
</dbReference>
<feature type="domain" description="Glutamyl/glutaminyl-tRNA synthetase class Ib anti-codon binding" evidence="14">
    <location>
        <begin position="572"/>
        <end position="672"/>
    </location>
</feature>
<dbReference type="GO" id="GO:0004819">
    <property type="term" value="F:glutamine-tRNA ligase activity"/>
    <property type="evidence" value="ECO:0007669"/>
    <property type="project" value="UniProtKB-EC"/>
</dbReference>
<comment type="caution">
    <text evidence="18">The sequence shown here is derived from an EMBL/GenBank/DDBJ whole genome shotgun (WGS) entry which is preliminary data.</text>
</comment>
<dbReference type="SUPFAM" id="SSF52374">
    <property type="entry name" value="Nucleotidylyl transferase"/>
    <property type="match status" value="1"/>
</dbReference>
<dbReference type="InterPro" id="IPR049437">
    <property type="entry name" value="tRNA-synt_1c_C2"/>
</dbReference>
<sequence>MTPEETIERFKLLGLNEQKAKETLKNANVTKFLLAALNEVDIAKLPAGAGMLIYHLATKIKPQIAGKLPFVCEFIAKGKLDSTLRVDAALEYLISHVNEANVDTDAFEKACGVGVIVTPEQVEQAVEKHMAQYKAELLEKRYRFNAGNIMQAVRADLPWADGKAIKNEVDVQILDLLGPKTEADLAPPPKAEKKPKGDPGKKAKKTDDKAAKPSEKAESPDEIGGASSISELMKKLPFHAPGENFKSDGYVVTSDTKRLLEEHLKITGGKVRTRFPPEPNGILHIGHAKAININFGYAAAHDGICFLRYDDTNPEKEEEKFFVGIKDMVEWLGYTPYKITHSSDYFDQLYEWAVQLITKDLAYVCHQKSEEIKGFNPPPSPWRNRPVEESLQLFEDMKNGKIDEGDATLRMKITLEEGKQDPVAYRIRFKPHHRTGNKWCIYPTYDYTHCLCDSIEHITHSLCTKEFQSRRSSYYWLCNALGIYCPVQWEYGRLNVNYSVVSKRKIAKLIDEGIVNDWDDPRLYTLTALRRRGVPAAAVNSFCAALGVTGALGAVDPAMLDACIRDVLNNTAPRVMVALEPLKITITNFPSEKPIQITVPDFPNEPDKGSHSVVLSNVLYIESSDFKEEPEKGYRRLTPKQTVGLRHAGYVIKVSKVIKDASGKVTEVECSAETSEAAEKPKAFIHWVSEPVTVEVRLYEPLFKHKNPEDPSEVPGGFLSDCREDTLKVVNAYADASIRGAKVYDKFQFERIGFFSVDPDTTANHMVFNRTVSLKEDTGK</sequence>
<dbReference type="Pfam" id="PF20974">
    <property type="entry name" value="tRNA-synt_1c_C2"/>
    <property type="match status" value="1"/>
</dbReference>
<dbReference type="InterPro" id="IPR007639">
    <property type="entry name" value="Gln-tRNA-synth_Ib_RNA-bd_N"/>
</dbReference>
<keyword evidence="5 11" id="KW-0067">ATP-binding</keyword>
<evidence type="ECO:0000313" key="19">
    <source>
        <dbReference type="Proteomes" id="UP001231518"/>
    </source>
</evidence>
<dbReference type="FunFam" id="2.40.240.10:FF:000006">
    <property type="entry name" value="Putative glutamine--tRNA ligase"/>
    <property type="match status" value="1"/>
</dbReference>
<evidence type="ECO:0000256" key="7">
    <source>
        <dbReference type="ARBA" id="ARBA00023146"/>
    </source>
</evidence>
<evidence type="ECO:0000256" key="12">
    <source>
        <dbReference type="SAM" id="MobiDB-lite"/>
    </source>
</evidence>
<evidence type="ECO:0000256" key="9">
    <source>
        <dbReference type="ARBA" id="ARBA00048270"/>
    </source>
</evidence>
<keyword evidence="3 11" id="KW-0436">Ligase</keyword>
<dbReference type="InterPro" id="IPR050132">
    <property type="entry name" value="Gln/Glu-tRNA_Ligase"/>
</dbReference>
<evidence type="ECO:0000256" key="10">
    <source>
        <dbReference type="ARBA" id="ARBA00072317"/>
    </source>
</evidence>
<dbReference type="InterPro" id="IPR020059">
    <property type="entry name" value="Glu/Gln-tRNA-synth_Ib_codon-bd"/>
</dbReference>
<dbReference type="InterPro" id="IPR000924">
    <property type="entry name" value="Glu/Gln-tRNA-synth"/>
</dbReference>
<feature type="domain" description="Glutamyl/glutaminyl-tRNA synthetase class Ib catalytic" evidence="13">
    <location>
        <begin position="270"/>
        <end position="569"/>
    </location>
</feature>
<dbReference type="InterPro" id="IPR042559">
    <property type="entry name" value="Gln-tRNA-synth_Ib_RNA-bd_N_2"/>
</dbReference>
<evidence type="ECO:0000259" key="15">
    <source>
        <dbReference type="Pfam" id="PF04557"/>
    </source>
</evidence>
<dbReference type="InterPro" id="IPR014729">
    <property type="entry name" value="Rossmann-like_a/b/a_fold"/>
</dbReference>
<dbReference type="AlphaFoldDB" id="A0AAD7YSY1"/>
<dbReference type="FunFam" id="1.10.1160.10:FF:000001">
    <property type="entry name" value="Glutamine--tRNA ligase"/>
    <property type="match status" value="1"/>
</dbReference>
<proteinExistence type="inferred from homology"/>
<dbReference type="FunFam" id="3.40.50.620:FF:000049">
    <property type="entry name" value="Probable glutamine--tRNA ligase"/>
    <property type="match status" value="1"/>
</dbReference>
<evidence type="ECO:0000259" key="17">
    <source>
        <dbReference type="Pfam" id="PF20974"/>
    </source>
</evidence>
<dbReference type="Gene3D" id="2.40.240.10">
    <property type="entry name" value="Ribosomal Protein L25, Chain P"/>
    <property type="match status" value="2"/>
</dbReference>
<dbReference type="InterPro" id="IPR004514">
    <property type="entry name" value="Gln-tRNA-synth"/>
</dbReference>
<dbReference type="InterPro" id="IPR001412">
    <property type="entry name" value="aa-tRNA-synth_I_CS"/>
</dbReference>
<dbReference type="GO" id="GO:0005829">
    <property type="term" value="C:cytosol"/>
    <property type="evidence" value="ECO:0007669"/>
    <property type="project" value="TreeGrafter"/>
</dbReference>
<protein>
    <recommendedName>
        <fullName evidence="10">Probable glutamine--tRNA ligase</fullName>
        <ecNumber evidence="2">6.1.1.18</ecNumber>
    </recommendedName>
    <alternativeName>
        <fullName evidence="8">Glutaminyl-tRNA synthetase</fullName>
    </alternativeName>
</protein>
<gene>
    <name evidence="18" type="ORF">PYW07_015997</name>
</gene>
<dbReference type="PRINTS" id="PR00987">
    <property type="entry name" value="TRNASYNTHGLU"/>
</dbReference>
<feature type="compositionally biased region" description="Basic and acidic residues" evidence="12">
    <location>
        <begin position="190"/>
        <end position="219"/>
    </location>
</feature>
<dbReference type="InterPro" id="IPR020056">
    <property type="entry name" value="Rbsml_bL25/Gln-tRNA_synth_N"/>
</dbReference>
<dbReference type="Gene3D" id="3.40.50.620">
    <property type="entry name" value="HUPs"/>
    <property type="match status" value="1"/>
</dbReference>
<dbReference type="NCBIfam" id="TIGR00440">
    <property type="entry name" value="glnS"/>
    <property type="match status" value="1"/>
</dbReference>
<evidence type="ECO:0000256" key="2">
    <source>
        <dbReference type="ARBA" id="ARBA00012836"/>
    </source>
</evidence>
<dbReference type="CDD" id="cd00807">
    <property type="entry name" value="GlnRS_core"/>
    <property type="match status" value="1"/>
</dbReference>
<evidence type="ECO:0000256" key="6">
    <source>
        <dbReference type="ARBA" id="ARBA00022917"/>
    </source>
</evidence>
<comment type="catalytic activity">
    <reaction evidence="9">
        <text>tRNA(Gln) + L-glutamine + ATP = L-glutaminyl-tRNA(Gln) + AMP + diphosphate</text>
        <dbReference type="Rhea" id="RHEA:20121"/>
        <dbReference type="Rhea" id="RHEA-COMP:9662"/>
        <dbReference type="Rhea" id="RHEA-COMP:9681"/>
        <dbReference type="ChEBI" id="CHEBI:30616"/>
        <dbReference type="ChEBI" id="CHEBI:33019"/>
        <dbReference type="ChEBI" id="CHEBI:58359"/>
        <dbReference type="ChEBI" id="CHEBI:78442"/>
        <dbReference type="ChEBI" id="CHEBI:78521"/>
        <dbReference type="ChEBI" id="CHEBI:456215"/>
        <dbReference type="EC" id="6.1.1.18"/>
    </reaction>
</comment>
<evidence type="ECO:0000259" key="16">
    <source>
        <dbReference type="Pfam" id="PF04558"/>
    </source>
</evidence>
<keyword evidence="4 11" id="KW-0547">Nucleotide-binding</keyword>
<evidence type="ECO:0000256" key="3">
    <source>
        <dbReference type="ARBA" id="ARBA00022598"/>
    </source>
</evidence>
<organism evidence="18 19">
    <name type="scientific">Mythimna separata</name>
    <name type="common">Oriental armyworm</name>
    <name type="synonym">Pseudaletia separata</name>
    <dbReference type="NCBI Taxonomy" id="271217"/>
    <lineage>
        <taxon>Eukaryota</taxon>
        <taxon>Metazoa</taxon>
        <taxon>Ecdysozoa</taxon>
        <taxon>Arthropoda</taxon>
        <taxon>Hexapoda</taxon>
        <taxon>Insecta</taxon>
        <taxon>Pterygota</taxon>
        <taxon>Neoptera</taxon>
        <taxon>Endopterygota</taxon>
        <taxon>Lepidoptera</taxon>
        <taxon>Glossata</taxon>
        <taxon>Ditrysia</taxon>
        <taxon>Noctuoidea</taxon>
        <taxon>Noctuidae</taxon>
        <taxon>Noctuinae</taxon>
        <taxon>Hadenini</taxon>
        <taxon>Mythimna</taxon>
    </lineage>
</organism>
<dbReference type="EC" id="6.1.1.18" evidence="2"/>
<evidence type="ECO:0000256" key="5">
    <source>
        <dbReference type="ARBA" id="ARBA00022840"/>
    </source>
</evidence>
<evidence type="ECO:0000256" key="1">
    <source>
        <dbReference type="ARBA" id="ARBA00005594"/>
    </source>
</evidence>
<evidence type="ECO:0000259" key="14">
    <source>
        <dbReference type="Pfam" id="PF03950"/>
    </source>
</evidence>
<dbReference type="Gene3D" id="1.10.10.2420">
    <property type="match status" value="1"/>
</dbReference>
<dbReference type="Pfam" id="PF03950">
    <property type="entry name" value="tRNA-synt_1c_C"/>
    <property type="match status" value="1"/>
</dbReference>
<dbReference type="GO" id="GO:0006425">
    <property type="term" value="P:glutaminyl-tRNA aminoacylation"/>
    <property type="evidence" value="ECO:0007669"/>
    <property type="project" value="InterPro"/>
</dbReference>
<dbReference type="Pfam" id="PF04558">
    <property type="entry name" value="tRNA_synt_1c_R1"/>
    <property type="match status" value="1"/>
</dbReference>
<dbReference type="PROSITE" id="PS00178">
    <property type="entry name" value="AA_TRNA_LIGASE_I"/>
    <property type="match status" value="1"/>
</dbReference>
<evidence type="ECO:0000256" key="4">
    <source>
        <dbReference type="ARBA" id="ARBA00022741"/>
    </source>
</evidence>
<dbReference type="FunFam" id="1.10.8.1290:FF:000002">
    <property type="entry name" value="Glutamine--tRNA ligase cytoplasmic"/>
    <property type="match status" value="1"/>
</dbReference>
<dbReference type="InterPro" id="IPR007638">
    <property type="entry name" value="Gln-tRNA-synth_Ib_RNA-bd_2"/>
</dbReference>
<feature type="domain" description="Glutaminyl-tRNA synthetase class Ib non-specific RNA-binding" evidence="16">
    <location>
        <begin position="4"/>
        <end position="162"/>
    </location>
</feature>
<dbReference type="InterPro" id="IPR042558">
    <property type="entry name" value="Gln-tRNA-synth_Ib_RNA-bd_N_1"/>
</dbReference>
<evidence type="ECO:0000313" key="18">
    <source>
        <dbReference type="EMBL" id="KAJ8725039.1"/>
    </source>
</evidence>
<dbReference type="PANTHER" id="PTHR43097:SF4">
    <property type="entry name" value="GLUTAMINE--TRNA LIGASE"/>
    <property type="match status" value="1"/>
</dbReference>
<accession>A0AAD7YSY1</accession>
<keyword evidence="6 11" id="KW-0648">Protein biosynthesis</keyword>
<dbReference type="Pfam" id="PF00749">
    <property type="entry name" value="tRNA-synt_1c"/>
    <property type="match status" value="1"/>
</dbReference>
<evidence type="ECO:0000259" key="13">
    <source>
        <dbReference type="Pfam" id="PF00749"/>
    </source>
</evidence>
<dbReference type="SUPFAM" id="SSF50715">
    <property type="entry name" value="Ribosomal protein L25-like"/>
    <property type="match status" value="1"/>
</dbReference>
<evidence type="ECO:0000256" key="8">
    <source>
        <dbReference type="ARBA" id="ARBA00030466"/>
    </source>
</evidence>
<comment type="similarity">
    <text evidence="1 11">Belongs to the class-I aminoacyl-tRNA synthetase family.</text>
</comment>
<keyword evidence="19" id="KW-1185">Reference proteome</keyword>
<dbReference type="Gene3D" id="1.10.8.1290">
    <property type="entry name" value="Glutaminyl-tRNA synthetase, non-specific RNA binding region part 1, domain 1"/>
    <property type="match status" value="1"/>
</dbReference>
<reference evidence="18" key="1">
    <citation type="submission" date="2023-03" db="EMBL/GenBank/DDBJ databases">
        <title>Chromosome-level genomes of two armyworms, Mythimna separata and Mythimna loreyi, provide insights into the biosynthesis and reception of sex pheromones.</title>
        <authorList>
            <person name="Zhao H."/>
        </authorList>
    </citation>
    <scope>NUCLEOTIDE SEQUENCE</scope>
    <source>
        <strain evidence="18">BeijingLab</strain>
        <tissue evidence="18">Pupa</tissue>
    </source>
</reference>
<dbReference type="EMBL" id="JARGEI010000010">
    <property type="protein sequence ID" value="KAJ8725039.1"/>
    <property type="molecule type" value="Genomic_DNA"/>
</dbReference>
<feature type="domain" description="Glutaminyl-tRNA synthetase class Ib non-specific RNA-binding" evidence="15">
    <location>
        <begin position="165"/>
        <end position="261"/>
    </location>
</feature>
<feature type="domain" description="tRNA synthetases class I (E and Q) anti-codon binding" evidence="17">
    <location>
        <begin position="684"/>
        <end position="758"/>
    </location>
</feature>
<dbReference type="PANTHER" id="PTHR43097">
    <property type="entry name" value="GLUTAMINE-TRNA LIGASE"/>
    <property type="match status" value="1"/>
</dbReference>
<dbReference type="GO" id="GO:0005524">
    <property type="term" value="F:ATP binding"/>
    <property type="evidence" value="ECO:0007669"/>
    <property type="project" value="UniProtKB-KW"/>
</dbReference>
<dbReference type="InterPro" id="IPR020058">
    <property type="entry name" value="Glu/Gln-tRNA-synth_Ib_cat-dom"/>
</dbReference>
<dbReference type="GO" id="GO:0017101">
    <property type="term" value="C:aminoacyl-tRNA synthetase multienzyme complex"/>
    <property type="evidence" value="ECO:0007669"/>
    <property type="project" value="UniProtKB-ARBA"/>
</dbReference>
<dbReference type="Proteomes" id="UP001231518">
    <property type="component" value="Chromosome 7"/>
</dbReference>
<dbReference type="Pfam" id="PF04557">
    <property type="entry name" value="tRNA_synt_1c_R2"/>
    <property type="match status" value="1"/>
</dbReference>
<name>A0AAD7YSY1_MYTSE</name>